<comment type="caution">
    <text evidence="1">The sequence shown here is derived from an EMBL/GenBank/DDBJ whole genome shotgun (WGS) entry which is preliminary data.</text>
</comment>
<dbReference type="RefSeq" id="WP_167298776.1">
    <property type="nucleotide sequence ID" value="NZ_JAASQV010000001.1"/>
</dbReference>
<dbReference type="Gene3D" id="3.40.1550.20">
    <property type="entry name" value="Transcriptional regulator MraZ domain"/>
    <property type="match status" value="1"/>
</dbReference>
<dbReference type="SUPFAM" id="SSF89447">
    <property type="entry name" value="AbrB/MazE/MraZ-like"/>
    <property type="match status" value="1"/>
</dbReference>
<dbReference type="InterPro" id="IPR038619">
    <property type="entry name" value="MraZ_sf"/>
</dbReference>
<gene>
    <name evidence="1" type="ORF">FHR20_001350</name>
</gene>
<protein>
    <submittedName>
        <fullName evidence="1">DNA-binding transcriptional regulator/RsmH inhibitor MraZ</fullName>
    </submittedName>
</protein>
<dbReference type="Proteomes" id="UP000564677">
    <property type="component" value="Unassembled WGS sequence"/>
</dbReference>
<dbReference type="AlphaFoldDB" id="A0A7X5UY37"/>
<dbReference type="InterPro" id="IPR037914">
    <property type="entry name" value="SpoVT-AbrB_sf"/>
</dbReference>
<dbReference type="PANTHER" id="PTHR34701:SF1">
    <property type="entry name" value="TRANSCRIPTIONAL REGULATOR MRAZ"/>
    <property type="match status" value="1"/>
</dbReference>
<sequence>MNALYHGSELCEVDADGSVAVPAFLAAALPPEASPEIIVAKHQADSCLVGYDRAHLATLAERAERRRLAEEEQGAEARDHYRRMRDIFGLSERMRRDAKGLRIPAAMRHLGRIGDLALFVGAGDSFEIWNPALALESGDEHFRALAEFRLRMRGSRSKGVQ</sequence>
<dbReference type="GO" id="GO:2000143">
    <property type="term" value="P:negative regulation of DNA-templated transcription initiation"/>
    <property type="evidence" value="ECO:0007669"/>
    <property type="project" value="TreeGrafter"/>
</dbReference>
<organism evidence="1 2">
    <name type="scientific">Sphingomonas leidyi</name>
    <dbReference type="NCBI Taxonomy" id="68569"/>
    <lineage>
        <taxon>Bacteria</taxon>
        <taxon>Pseudomonadati</taxon>
        <taxon>Pseudomonadota</taxon>
        <taxon>Alphaproteobacteria</taxon>
        <taxon>Sphingomonadales</taxon>
        <taxon>Sphingomonadaceae</taxon>
        <taxon>Sphingomonas</taxon>
    </lineage>
</organism>
<dbReference type="EMBL" id="JAASQV010000001">
    <property type="protein sequence ID" value="NIJ64419.1"/>
    <property type="molecule type" value="Genomic_DNA"/>
</dbReference>
<dbReference type="GO" id="GO:0000976">
    <property type="term" value="F:transcription cis-regulatory region binding"/>
    <property type="evidence" value="ECO:0007669"/>
    <property type="project" value="TreeGrafter"/>
</dbReference>
<dbReference type="GO" id="GO:0003700">
    <property type="term" value="F:DNA-binding transcription factor activity"/>
    <property type="evidence" value="ECO:0007669"/>
    <property type="project" value="InterPro"/>
</dbReference>
<accession>A0A7X5UY37</accession>
<dbReference type="PANTHER" id="PTHR34701">
    <property type="entry name" value="TRANSCRIPTIONAL REGULATOR MRAZ"/>
    <property type="match status" value="1"/>
</dbReference>
<keyword evidence="2" id="KW-1185">Reference proteome</keyword>
<evidence type="ECO:0000313" key="1">
    <source>
        <dbReference type="EMBL" id="NIJ64419.1"/>
    </source>
</evidence>
<reference evidence="1 2" key="1">
    <citation type="submission" date="2020-03" db="EMBL/GenBank/DDBJ databases">
        <title>Genomic Encyclopedia of Type Strains, Phase IV (KMG-IV): sequencing the most valuable type-strain genomes for metagenomic binning, comparative biology and taxonomic classification.</title>
        <authorList>
            <person name="Goeker M."/>
        </authorList>
    </citation>
    <scope>NUCLEOTIDE SEQUENCE [LARGE SCALE GENOMIC DNA]</scope>
    <source>
        <strain evidence="1 2">DSM 4733</strain>
    </source>
</reference>
<evidence type="ECO:0000313" key="2">
    <source>
        <dbReference type="Proteomes" id="UP000564677"/>
    </source>
</evidence>
<proteinExistence type="predicted"/>
<name>A0A7X5UY37_9SPHN</name>
<dbReference type="InterPro" id="IPR003444">
    <property type="entry name" value="MraZ"/>
</dbReference>